<name>A0A6A3AVH4_HIBSY</name>
<dbReference type="EMBL" id="VEPZ02000937">
    <property type="protein sequence ID" value="KAE8708750.1"/>
    <property type="molecule type" value="Genomic_DNA"/>
</dbReference>
<dbReference type="Proteomes" id="UP000436088">
    <property type="component" value="Unassembled WGS sequence"/>
</dbReference>
<dbReference type="PANTHER" id="PTHR43813:SF1">
    <property type="entry name" value="ACYL-ACTIVATING ENZYME 16, CHLOROPLASTIC-RELATED"/>
    <property type="match status" value="1"/>
</dbReference>
<dbReference type="SUPFAM" id="SSF56801">
    <property type="entry name" value="Acetyl-CoA synthetase-like"/>
    <property type="match status" value="1"/>
</dbReference>
<protein>
    <submittedName>
        <fullName evidence="1">Uncharacterized protein</fullName>
    </submittedName>
</protein>
<dbReference type="AlphaFoldDB" id="A0A6A3AVH4"/>
<sequence>MQPLIISSSISKGIILGSNVTFEVLNVLELVDLPFALYVGHHFNQTLTFYYLICFLGSLRVLGSIGHPIQHTEFNIVDSETGEVLPPGFKGIVRMDCSSSFGRRSPRRGGVIVLEGRAKDTIVLSSGGSETDDAELSDCTLMALRYHELADQRKGGN</sequence>
<reference evidence="1" key="1">
    <citation type="submission" date="2019-09" db="EMBL/GenBank/DDBJ databases">
        <title>Draft genome information of white flower Hibiscus syriacus.</title>
        <authorList>
            <person name="Kim Y.-M."/>
        </authorList>
    </citation>
    <scope>NUCLEOTIDE SEQUENCE [LARGE SCALE GENOMIC DNA]</scope>
    <source>
        <strain evidence="1">YM2019G1</strain>
    </source>
</reference>
<dbReference type="GO" id="GO:0009507">
    <property type="term" value="C:chloroplast"/>
    <property type="evidence" value="ECO:0007669"/>
    <property type="project" value="TreeGrafter"/>
</dbReference>
<evidence type="ECO:0000313" key="2">
    <source>
        <dbReference type="Proteomes" id="UP000436088"/>
    </source>
</evidence>
<organism evidence="1 2">
    <name type="scientific">Hibiscus syriacus</name>
    <name type="common">Rose of Sharon</name>
    <dbReference type="NCBI Taxonomy" id="106335"/>
    <lineage>
        <taxon>Eukaryota</taxon>
        <taxon>Viridiplantae</taxon>
        <taxon>Streptophyta</taxon>
        <taxon>Embryophyta</taxon>
        <taxon>Tracheophyta</taxon>
        <taxon>Spermatophyta</taxon>
        <taxon>Magnoliopsida</taxon>
        <taxon>eudicotyledons</taxon>
        <taxon>Gunneridae</taxon>
        <taxon>Pentapetalae</taxon>
        <taxon>rosids</taxon>
        <taxon>malvids</taxon>
        <taxon>Malvales</taxon>
        <taxon>Malvaceae</taxon>
        <taxon>Malvoideae</taxon>
        <taxon>Hibiscus</taxon>
    </lineage>
</organism>
<dbReference type="InterPro" id="IPR052987">
    <property type="entry name" value="Chloroplast_AMP-bd_Enzymes"/>
</dbReference>
<dbReference type="GO" id="GO:0030497">
    <property type="term" value="P:fatty acid elongation"/>
    <property type="evidence" value="ECO:0007669"/>
    <property type="project" value="TreeGrafter"/>
</dbReference>
<dbReference type="GO" id="GO:0008922">
    <property type="term" value="F:long-chain fatty acid [acyl-carrier-protein] ligase activity"/>
    <property type="evidence" value="ECO:0007669"/>
    <property type="project" value="TreeGrafter"/>
</dbReference>
<gene>
    <name evidence="1" type="ORF">F3Y22_tig00110332pilonHSYRG00108</name>
</gene>
<proteinExistence type="predicted"/>
<evidence type="ECO:0000313" key="1">
    <source>
        <dbReference type="EMBL" id="KAE8708750.1"/>
    </source>
</evidence>
<comment type="caution">
    <text evidence="1">The sequence shown here is derived from an EMBL/GenBank/DDBJ whole genome shotgun (WGS) entry which is preliminary data.</text>
</comment>
<keyword evidence="2" id="KW-1185">Reference proteome</keyword>
<accession>A0A6A3AVH4</accession>
<dbReference type="PANTHER" id="PTHR43813">
    <property type="entry name" value="ACYL-ACTIVATING ENZYME 16, CHLOROPLASTIC-RELATED"/>
    <property type="match status" value="1"/>
</dbReference>